<gene>
    <name evidence="1" type="ORF">HS088_TW18G00969</name>
</gene>
<protein>
    <submittedName>
        <fullName evidence="1">Uncharacterized protein</fullName>
    </submittedName>
</protein>
<dbReference type="EMBL" id="JAAARO010000018">
    <property type="protein sequence ID" value="KAF5732277.1"/>
    <property type="molecule type" value="Genomic_DNA"/>
</dbReference>
<comment type="caution">
    <text evidence="1">The sequence shown here is derived from an EMBL/GenBank/DDBJ whole genome shotgun (WGS) entry which is preliminary data.</text>
</comment>
<name>A0A7J7CEH1_TRIWF</name>
<accession>A0A7J7CEH1</accession>
<proteinExistence type="predicted"/>
<organism evidence="1 2">
    <name type="scientific">Tripterygium wilfordii</name>
    <name type="common">Thunder God vine</name>
    <dbReference type="NCBI Taxonomy" id="458696"/>
    <lineage>
        <taxon>Eukaryota</taxon>
        <taxon>Viridiplantae</taxon>
        <taxon>Streptophyta</taxon>
        <taxon>Embryophyta</taxon>
        <taxon>Tracheophyta</taxon>
        <taxon>Spermatophyta</taxon>
        <taxon>Magnoliopsida</taxon>
        <taxon>eudicotyledons</taxon>
        <taxon>Gunneridae</taxon>
        <taxon>Pentapetalae</taxon>
        <taxon>rosids</taxon>
        <taxon>fabids</taxon>
        <taxon>Celastrales</taxon>
        <taxon>Celastraceae</taxon>
        <taxon>Tripterygium</taxon>
    </lineage>
</organism>
<evidence type="ECO:0000313" key="1">
    <source>
        <dbReference type="EMBL" id="KAF5732277.1"/>
    </source>
</evidence>
<dbReference type="AlphaFoldDB" id="A0A7J7CEH1"/>
<dbReference type="Proteomes" id="UP000593562">
    <property type="component" value="Unassembled WGS sequence"/>
</dbReference>
<reference evidence="1 2" key="1">
    <citation type="journal article" date="2020" name="Nat. Commun.">
        <title>Genome of Tripterygium wilfordii and identification of cytochrome P450 involved in triptolide biosynthesis.</title>
        <authorList>
            <person name="Tu L."/>
            <person name="Su P."/>
            <person name="Zhang Z."/>
            <person name="Gao L."/>
            <person name="Wang J."/>
            <person name="Hu T."/>
            <person name="Zhou J."/>
            <person name="Zhang Y."/>
            <person name="Zhao Y."/>
            <person name="Liu Y."/>
            <person name="Song Y."/>
            <person name="Tong Y."/>
            <person name="Lu Y."/>
            <person name="Yang J."/>
            <person name="Xu C."/>
            <person name="Jia M."/>
            <person name="Peters R.J."/>
            <person name="Huang L."/>
            <person name="Gao W."/>
        </authorList>
    </citation>
    <scope>NUCLEOTIDE SEQUENCE [LARGE SCALE GENOMIC DNA]</scope>
    <source>
        <strain evidence="2">cv. XIE 37</strain>
        <tissue evidence="1">Leaf</tissue>
    </source>
</reference>
<keyword evidence="2" id="KW-1185">Reference proteome</keyword>
<evidence type="ECO:0000313" key="2">
    <source>
        <dbReference type="Proteomes" id="UP000593562"/>
    </source>
</evidence>
<dbReference type="InParanoid" id="A0A7J7CEH1"/>
<sequence length="128" mass="14549">MATQEESLTLELIREHLLGDLTSSSIDVFLSNLDFTISDMRENCLSESESSSPSSYPEPHILGNCSFKVKPEVIDLTEPVGSVNPVSPPPELDRKENLLRRRILVGRGGERRKWIRRELRNCRRRTGS</sequence>